<reference evidence="2 3" key="1">
    <citation type="journal article" date="2018" name="J. Microbiol.">
        <title>Bacillus spongiae sp. nov., isolated from sponge of Jeju Island.</title>
        <authorList>
            <person name="Lee G.E."/>
            <person name="Im W.T."/>
            <person name="Park J.S."/>
        </authorList>
    </citation>
    <scope>NUCLEOTIDE SEQUENCE [LARGE SCALE GENOMIC DNA]</scope>
    <source>
        <strain evidence="2 3">135PIL107-10</strain>
    </source>
</reference>
<organism evidence="2 3">
    <name type="scientific">Bacillus spongiae</name>
    <dbReference type="NCBI Taxonomy" id="2683610"/>
    <lineage>
        <taxon>Bacteria</taxon>
        <taxon>Bacillati</taxon>
        <taxon>Bacillota</taxon>
        <taxon>Bacilli</taxon>
        <taxon>Bacillales</taxon>
        <taxon>Bacillaceae</taxon>
        <taxon>Bacillus</taxon>
    </lineage>
</organism>
<evidence type="ECO:0000313" key="3">
    <source>
        <dbReference type="Proteomes" id="UP001312865"/>
    </source>
</evidence>
<sequence length="75" mass="8678">MCSEEEERLGTVILFKHQPAGFFVLHGWNVVKVYSTNEKAKLLRAYFINPAYQGRGIAKQSLEYLSEFINVPFPR</sequence>
<proteinExistence type="predicted"/>
<dbReference type="RefSeq" id="WP_336588685.1">
    <property type="nucleotide sequence ID" value="NZ_JBBAXC010000022.1"/>
</dbReference>
<name>A0ABU8HJ03_9BACI</name>
<feature type="domain" description="N-acetyltransferase" evidence="1">
    <location>
        <begin position="12"/>
        <end position="67"/>
    </location>
</feature>
<keyword evidence="2" id="KW-0012">Acyltransferase</keyword>
<gene>
    <name evidence="2" type="ORF">WAK64_19525</name>
</gene>
<dbReference type="InterPro" id="IPR000182">
    <property type="entry name" value="GNAT_dom"/>
</dbReference>
<dbReference type="EC" id="2.3.1.-" evidence="2"/>
<dbReference type="Proteomes" id="UP001312865">
    <property type="component" value="Unassembled WGS sequence"/>
</dbReference>
<dbReference type="EMBL" id="JBBAXC010000022">
    <property type="protein sequence ID" value="MEI5909245.1"/>
    <property type="molecule type" value="Genomic_DNA"/>
</dbReference>
<dbReference type="Gene3D" id="3.40.630.30">
    <property type="match status" value="1"/>
</dbReference>
<keyword evidence="2" id="KW-0808">Transferase</keyword>
<protein>
    <submittedName>
        <fullName evidence="2">GNAT family N-acetyltransferase</fullName>
        <ecNumber evidence="2">2.3.1.-</ecNumber>
    </submittedName>
</protein>
<comment type="caution">
    <text evidence="2">The sequence shown here is derived from an EMBL/GenBank/DDBJ whole genome shotgun (WGS) entry which is preliminary data.</text>
</comment>
<dbReference type="SUPFAM" id="SSF55729">
    <property type="entry name" value="Acyl-CoA N-acyltransferases (Nat)"/>
    <property type="match status" value="1"/>
</dbReference>
<keyword evidence="3" id="KW-1185">Reference proteome</keyword>
<evidence type="ECO:0000259" key="1">
    <source>
        <dbReference type="Pfam" id="PF00583"/>
    </source>
</evidence>
<dbReference type="InterPro" id="IPR016181">
    <property type="entry name" value="Acyl_CoA_acyltransferase"/>
</dbReference>
<accession>A0ABU8HJ03</accession>
<evidence type="ECO:0000313" key="2">
    <source>
        <dbReference type="EMBL" id="MEI5909245.1"/>
    </source>
</evidence>
<dbReference type="Pfam" id="PF00583">
    <property type="entry name" value="Acetyltransf_1"/>
    <property type="match status" value="1"/>
</dbReference>
<dbReference type="GO" id="GO:0016746">
    <property type="term" value="F:acyltransferase activity"/>
    <property type="evidence" value="ECO:0007669"/>
    <property type="project" value="UniProtKB-KW"/>
</dbReference>